<name>A0ABR1JPZ6_9AGAR</name>
<organism evidence="2 3">
    <name type="scientific">Marasmiellus scandens</name>
    <dbReference type="NCBI Taxonomy" id="2682957"/>
    <lineage>
        <taxon>Eukaryota</taxon>
        <taxon>Fungi</taxon>
        <taxon>Dikarya</taxon>
        <taxon>Basidiomycota</taxon>
        <taxon>Agaricomycotina</taxon>
        <taxon>Agaricomycetes</taxon>
        <taxon>Agaricomycetidae</taxon>
        <taxon>Agaricales</taxon>
        <taxon>Marasmiineae</taxon>
        <taxon>Omphalotaceae</taxon>
        <taxon>Marasmiellus</taxon>
    </lineage>
</organism>
<dbReference type="InterPro" id="IPR051719">
    <property type="entry name" value="CASTOR_mTORC1"/>
</dbReference>
<dbReference type="PANTHER" id="PTHR31131:SF6">
    <property type="entry name" value="CASTOR ACT DOMAIN-CONTAINING PROTEIN"/>
    <property type="match status" value="1"/>
</dbReference>
<evidence type="ECO:0000313" key="2">
    <source>
        <dbReference type="EMBL" id="KAK7465443.1"/>
    </source>
</evidence>
<proteinExistence type="predicted"/>
<dbReference type="SUPFAM" id="SSF55021">
    <property type="entry name" value="ACT-like"/>
    <property type="match status" value="2"/>
</dbReference>
<dbReference type="Proteomes" id="UP001498398">
    <property type="component" value="Unassembled WGS sequence"/>
</dbReference>
<dbReference type="Pfam" id="PF13840">
    <property type="entry name" value="ACT_7"/>
    <property type="match status" value="1"/>
</dbReference>
<dbReference type="PANTHER" id="PTHR31131">
    <property type="entry name" value="CHROMOSOME 1, WHOLE GENOME SHOTGUN SEQUENCE"/>
    <property type="match status" value="1"/>
</dbReference>
<comment type="caution">
    <text evidence="2">The sequence shown here is derived from an EMBL/GenBank/DDBJ whole genome shotgun (WGS) entry which is preliminary data.</text>
</comment>
<evidence type="ECO:0000259" key="1">
    <source>
        <dbReference type="Pfam" id="PF13840"/>
    </source>
</evidence>
<dbReference type="EMBL" id="JBANRG010000006">
    <property type="protein sequence ID" value="KAK7465443.1"/>
    <property type="molecule type" value="Genomic_DNA"/>
</dbReference>
<sequence length="138" mass="15145">MPPPSDHPCLHLHILPKPFFVAKLEPHEQVPAAVADALLKGDKFISLTRTKEELSFVGEENEALPEPFRNCTWRGIKVQGPMEFELTSVAAGFTAPLGAAGIGVFVLATWNTDYILVAADKFELAVEALKTDGWRFAE</sequence>
<evidence type="ECO:0000313" key="3">
    <source>
        <dbReference type="Proteomes" id="UP001498398"/>
    </source>
</evidence>
<protein>
    <recommendedName>
        <fullName evidence="1">CASTOR ACT domain-containing protein</fullName>
    </recommendedName>
</protein>
<feature type="domain" description="CASTOR ACT" evidence="1">
    <location>
        <begin position="71"/>
        <end position="130"/>
    </location>
</feature>
<gene>
    <name evidence="2" type="ORF">VKT23_005421</name>
</gene>
<dbReference type="Gene3D" id="3.30.2130.10">
    <property type="entry name" value="VC0802-like"/>
    <property type="match status" value="1"/>
</dbReference>
<keyword evidence="3" id="KW-1185">Reference proteome</keyword>
<accession>A0ABR1JPZ6</accession>
<dbReference type="InterPro" id="IPR027795">
    <property type="entry name" value="CASTOR_ACT_dom"/>
</dbReference>
<reference evidence="2 3" key="1">
    <citation type="submission" date="2024-01" db="EMBL/GenBank/DDBJ databases">
        <title>A draft genome for the cacao thread blight pathogen Marasmiellus scandens.</title>
        <authorList>
            <person name="Baruah I.K."/>
            <person name="Leung J."/>
            <person name="Bukari Y."/>
            <person name="Amoako-Attah I."/>
            <person name="Meinhardt L.W."/>
            <person name="Bailey B.A."/>
            <person name="Cohen S.P."/>
        </authorList>
    </citation>
    <scope>NUCLEOTIDE SEQUENCE [LARGE SCALE GENOMIC DNA]</scope>
    <source>
        <strain evidence="2 3">GH-19</strain>
    </source>
</reference>
<dbReference type="InterPro" id="IPR045865">
    <property type="entry name" value="ACT-like_dom_sf"/>
</dbReference>